<organism evidence="2 3">
    <name type="scientific">Treponema bryantii</name>
    <dbReference type="NCBI Taxonomy" id="163"/>
    <lineage>
        <taxon>Bacteria</taxon>
        <taxon>Pseudomonadati</taxon>
        <taxon>Spirochaetota</taxon>
        <taxon>Spirochaetia</taxon>
        <taxon>Spirochaetales</taxon>
        <taxon>Treponemataceae</taxon>
        <taxon>Treponema</taxon>
    </lineage>
</organism>
<keyword evidence="3" id="KW-1185">Reference proteome</keyword>
<evidence type="ECO:0000313" key="2">
    <source>
        <dbReference type="EMBL" id="SFJ01207.1"/>
    </source>
</evidence>
<feature type="transmembrane region" description="Helical" evidence="1">
    <location>
        <begin position="15"/>
        <end position="36"/>
    </location>
</feature>
<accession>A0A1I3MW40</accession>
<keyword evidence="1" id="KW-0472">Membrane</keyword>
<protein>
    <submittedName>
        <fullName evidence="2">Flagellar FliL protein</fullName>
    </submittedName>
</protein>
<dbReference type="OrthoDB" id="361137at2"/>
<keyword evidence="1" id="KW-0812">Transmembrane</keyword>
<keyword evidence="1" id="KW-1133">Transmembrane helix</keyword>
<proteinExistence type="predicted"/>
<gene>
    <name evidence="2" type="ORF">SAMN04487775_1117</name>
</gene>
<name>A0A1I3MW40_9SPIR</name>
<dbReference type="EMBL" id="FORI01000011">
    <property type="protein sequence ID" value="SFJ01207.1"/>
    <property type="molecule type" value="Genomic_DNA"/>
</dbReference>
<dbReference type="AlphaFoldDB" id="A0A1I3MW40"/>
<keyword evidence="2" id="KW-0282">Flagellum</keyword>
<dbReference type="Proteomes" id="UP000182737">
    <property type="component" value="Unassembled WGS sequence"/>
</dbReference>
<sequence>MPQKSDSENKTLNTILLAIIAGLLLVIVVGTIAGLLRKKQQTPEILISQGKAVSLMAPANTDELAYYELGTIRVSTALSDSEEGGSIMVLSPWLAYPAGDTVFFEEISRKSGSIKGTFQAYFSSRTKNQLLTETEERIVQILIEEINADLALGKISGIYFTDYLFLE</sequence>
<dbReference type="RefSeq" id="WP_074933224.1">
    <property type="nucleotide sequence ID" value="NZ_FORI01000011.1"/>
</dbReference>
<evidence type="ECO:0000313" key="3">
    <source>
        <dbReference type="Proteomes" id="UP000182737"/>
    </source>
</evidence>
<reference evidence="3" key="1">
    <citation type="submission" date="2016-10" db="EMBL/GenBank/DDBJ databases">
        <authorList>
            <person name="Varghese N."/>
            <person name="Submissions S."/>
        </authorList>
    </citation>
    <scope>NUCLEOTIDE SEQUENCE [LARGE SCALE GENOMIC DNA]</scope>
    <source>
        <strain evidence="3">XBD1002</strain>
    </source>
</reference>
<evidence type="ECO:0000256" key="1">
    <source>
        <dbReference type="SAM" id="Phobius"/>
    </source>
</evidence>
<keyword evidence="2" id="KW-0969">Cilium</keyword>
<keyword evidence="2" id="KW-0966">Cell projection</keyword>